<keyword evidence="2" id="KW-0812">Transmembrane</keyword>
<evidence type="ECO:0000256" key="2">
    <source>
        <dbReference type="SAM" id="Phobius"/>
    </source>
</evidence>
<dbReference type="EMBL" id="MHKB01000002">
    <property type="protein sequence ID" value="OGY80046.1"/>
    <property type="molecule type" value="Genomic_DNA"/>
</dbReference>
<feature type="compositionally biased region" description="Low complexity" evidence="1">
    <location>
        <begin position="341"/>
        <end position="354"/>
    </location>
</feature>
<sequence length="455" mass="50051">MIQHVSVLFPIRHIVLFFLLLISSLFFYMEPADAQSAPGIPTLVVPSAQKLFQTTHQKPLLRGLTQNNTRVAVYINDTFYGYAEVKNANNGTASFAYIPFLHLKPGFHYAQVRAQWPDGSRQSALSTRIDFEVLKAFPAPTLMKPVVNTRTTSVQPWIVGLTWVPARIRIFIDGNLNGEIEVTSKNQKKITDFAYKPFLPLEAGKNHSVYATAVDTSGKASAFSRVENFYLPLAQKAAVQADITVTEQAGKQDKDGETPKAPSEVQIDTIQTEEATDTKETQEKQQELEETLESEAPSSTVETPASVEQNTNSTTAVKATEENEEKNESETEAANLQNKNTEVSETSTSSPETTIAADTSSQKPNRLWMLWLVIALVILVILFRRRGVMQMSEQKQKDIASPSSSPSSTTTPQSTQKSLETQSKEGKSNAVEGESTAGKPKDEELPPPPPPASGY</sequence>
<keyword evidence="2" id="KW-0472">Membrane</keyword>
<name>A0A1G2AU90_9BACT</name>
<keyword evidence="2" id="KW-1133">Transmembrane helix</keyword>
<feature type="compositionally biased region" description="Basic and acidic residues" evidence="1">
    <location>
        <begin position="276"/>
        <end position="287"/>
    </location>
</feature>
<dbReference type="AlphaFoldDB" id="A0A1G2AU90"/>
<dbReference type="Proteomes" id="UP000177165">
    <property type="component" value="Unassembled WGS sequence"/>
</dbReference>
<feature type="compositionally biased region" description="Pro residues" evidence="1">
    <location>
        <begin position="446"/>
        <end position="455"/>
    </location>
</feature>
<evidence type="ECO:0000256" key="1">
    <source>
        <dbReference type="SAM" id="MobiDB-lite"/>
    </source>
</evidence>
<reference evidence="3 4" key="1">
    <citation type="journal article" date="2016" name="Nat. Commun.">
        <title>Thousands of microbial genomes shed light on interconnected biogeochemical processes in an aquifer system.</title>
        <authorList>
            <person name="Anantharaman K."/>
            <person name="Brown C.T."/>
            <person name="Hug L.A."/>
            <person name="Sharon I."/>
            <person name="Castelle C.J."/>
            <person name="Probst A.J."/>
            <person name="Thomas B.C."/>
            <person name="Singh A."/>
            <person name="Wilkins M.J."/>
            <person name="Karaoz U."/>
            <person name="Brodie E.L."/>
            <person name="Williams K.H."/>
            <person name="Hubbard S.S."/>
            <person name="Banfield J.F."/>
        </authorList>
    </citation>
    <scope>NUCLEOTIDE SEQUENCE [LARGE SCALE GENOMIC DNA]</scope>
</reference>
<evidence type="ECO:0008006" key="5">
    <source>
        <dbReference type="Google" id="ProtNLM"/>
    </source>
</evidence>
<feature type="compositionally biased region" description="Low complexity" evidence="1">
    <location>
        <begin position="401"/>
        <end position="416"/>
    </location>
</feature>
<feature type="region of interest" description="Disordered" evidence="1">
    <location>
        <begin position="248"/>
        <end position="360"/>
    </location>
</feature>
<feature type="region of interest" description="Disordered" evidence="1">
    <location>
        <begin position="394"/>
        <end position="455"/>
    </location>
</feature>
<proteinExistence type="predicted"/>
<feature type="compositionally biased region" description="Polar residues" evidence="1">
    <location>
        <begin position="297"/>
        <end position="313"/>
    </location>
</feature>
<evidence type="ECO:0000313" key="4">
    <source>
        <dbReference type="Proteomes" id="UP000177165"/>
    </source>
</evidence>
<feature type="transmembrane region" description="Helical" evidence="2">
    <location>
        <begin position="367"/>
        <end position="383"/>
    </location>
</feature>
<accession>A0A1G2AU90</accession>
<dbReference type="STRING" id="1798540.A3B74_05345"/>
<feature type="compositionally biased region" description="Acidic residues" evidence="1">
    <location>
        <begin position="322"/>
        <end position="331"/>
    </location>
</feature>
<organism evidence="3 4">
    <name type="scientific">Candidatus Kerfeldbacteria bacterium RIFCSPHIGHO2_02_FULL_42_14</name>
    <dbReference type="NCBI Taxonomy" id="1798540"/>
    <lineage>
        <taxon>Bacteria</taxon>
        <taxon>Candidatus Kerfeldiibacteriota</taxon>
    </lineage>
</organism>
<protein>
    <recommendedName>
        <fullName evidence="5">Bacterial Ig-like domain-containing protein</fullName>
    </recommendedName>
</protein>
<comment type="caution">
    <text evidence="3">The sequence shown here is derived from an EMBL/GenBank/DDBJ whole genome shotgun (WGS) entry which is preliminary data.</text>
</comment>
<evidence type="ECO:0000313" key="3">
    <source>
        <dbReference type="EMBL" id="OGY80046.1"/>
    </source>
</evidence>
<gene>
    <name evidence="3" type="ORF">A3B74_05345</name>
</gene>